<dbReference type="KEGG" id="xba:C7S18_23920"/>
<dbReference type="Proteomes" id="UP000241074">
    <property type="component" value="Plasmid unnamed"/>
</dbReference>
<organism evidence="1 2">
    <name type="scientific">Ahniella affigens</name>
    <dbReference type="NCBI Taxonomy" id="2021234"/>
    <lineage>
        <taxon>Bacteria</taxon>
        <taxon>Pseudomonadati</taxon>
        <taxon>Pseudomonadota</taxon>
        <taxon>Gammaproteobacteria</taxon>
        <taxon>Lysobacterales</taxon>
        <taxon>Rhodanobacteraceae</taxon>
        <taxon>Ahniella</taxon>
    </lineage>
</organism>
<protein>
    <submittedName>
        <fullName evidence="1">Uncharacterized protein</fullName>
    </submittedName>
</protein>
<gene>
    <name evidence="1" type="ORF">C7S18_23920</name>
</gene>
<accession>A0A2P1PZS3</accession>
<sequence>MESSQLEYKPATSCSSAEARLALAAALQPTEISEVIACFTKRNDTVEITDICPSELPLVRFKGRPRPFGTVLKHIIRVESDRFEACQGTITVTDSPRFAIDQIGKPKTLVAP</sequence>
<dbReference type="EMBL" id="CP027861">
    <property type="protein sequence ID" value="AVQ00349.1"/>
    <property type="molecule type" value="Genomic_DNA"/>
</dbReference>
<name>A0A2P1PZS3_9GAMM</name>
<reference evidence="1 2" key="2">
    <citation type="submission" date="2018-03" db="EMBL/GenBank/DDBJ databases">
        <authorList>
            <person name="Keele B.F."/>
        </authorList>
    </citation>
    <scope>NUCLEOTIDE SEQUENCE [LARGE SCALE GENOMIC DNA]</scope>
    <source>
        <strain evidence="1 2">D13</strain>
        <plasmid evidence="2">Plasmid unnamed</plasmid>
    </source>
</reference>
<dbReference type="AlphaFoldDB" id="A0A2P1PZS3"/>
<proteinExistence type="predicted"/>
<dbReference type="RefSeq" id="WP_106894266.1">
    <property type="nucleotide sequence ID" value="NZ_CP027861.1"/>
</dbReference>
<keyword evidence="1" id="KW-0614">Plasmid</keyword>
<keyword evidence="2" id="KW-1185">Reference proteome</keyword>
<reference evidence="1 2" key="1">
    <citation type="submission" date="2018-03" db="EMBL/GenBank/DDBJ databases">
        <title>Ahniella affigens gen. nov., sp. nov., a gammaproteobacterium isolated from sandy soil near a stream.</title>
        <authorList>
            <person name="Ko Y."/>
            <person name="Kim J.-H."/>
        </authorList>
    </citation>
    <scope>NUCLEOTIDE SEQUENCE [LARGE SCALE GENOMIC DNA]</scope>
    <source>
        <strain evidence="1 2">D13</strain>
        <plasmid evidence="2">Plasmid unnamed</plasmid>
    </source>
</reference>
<geneLocation type="plasmid" evidence="1">
    <name>unnamed</name>
</geneLocation>
<evidence type="ECO:0000313" key="1">
    <source>
        <dbReference type="EMBL" id="AVQ00349.1"/>
    </source>
</evidence>
<evidence type="ECO:0000313" key="2">
    <source>
        <dbReference type="Proteomes" id="UP000241074"/>
    </source>
</evidence>